<dbReference type="PANTHER" id="PTHR32322:SF9">
    <property type="entry name" value="AMINO-ACID METABOLITE EFFLUX PUMP-RELATED"/>
    <property type="match status" value="1"/>
</dbReference>
<feature type="transmembrane region" description="Helical" evidence="5">
    <location>
        <begin position="218"/>
        <end position="236"/>
    </location>
</feature>
<feature type="signal peptide" evidence="6">
    <location>
        <begin position="1"/>
        <end position="18"/>
    </location>
</feature>
<evidence type="ECO:0000313" key="8">
    <source>
        <dbReference type="EMBL" id="MCA6064086.1"/>
    </source>
</evidence>
<dbReference type="SUPFAM" id="SSF103481">
    <property type="entry name" value="Multidrug resistance efflux transporter EmrE"/>
    <property type="match status" value="2"/>
</dbReference>
<evidence type="ECO:0000256" key="2">
    <source>
        <dbReference type="ARBA" id="ARBA00022692"/>
    </source>
</evidence>
<evidence type="ECO:0000259" key="7">
    <source>
        <dbReference type="Pfam" id="PF00892"/>
    </source>
</evidence>
<keyword evidence="6" id="KW-0732">Signal</keyword>
<keyword evidence="2 5" id="KW-0812">Transmembrane</keyword>
<feature type="transmembrane region" description="Helical" evidence="5">
    <location>
        <begin position="152"/>
        <end position="173"/>
    </location>
</feature>
<dbReference type="InterPro" id="IPR000620">
    <property type="entry name" value="EamA_dom"/>
</dbReference>
<dbReference type="PANTHER" id="PTHR32322">
    <property type="entry name" value="INNER MEMBRANE TRANSPORTER"/>
    <property type="match status" value="1"/>
</dbReference>
<protein>
    <submittedName>
        <fullName evidence="8">DMT family transporter</fullName>
    </submittedName>
</protein>
<name>A0ABS7ZQU1_9GAMM</name>
<feature type="transmembrane region" description="Helical" evidence="5">
    <location>
        <begin position="248"/>
        <end position="268"/>
    </location>
</feature>
<comment type="subcellular location">
    <subcellularLocation>
        <location evidence="1">Membrane</location>
        <topology evidence="1">Multi-pass membrane protein</topology>
    </subcellularLocation>
</comment>
<feature type="chain" id="PRO_5045915004" evidence="6">
    <location>
        <begin position="19"/>
        <end position="297"/>
    </location>
</feature>
<keyword evidence="9" id="KW-1185">Reference proteome</keyword>
<sequence length="297" mass="31214">MSTARLIFLTAVAMLAFAANSILNRVALTDSTIHPASFTLIRLACGSAFLLLLVGYSRWRAAASDRASQAFLRMGGRHWSALCLFLYAAGFSLAYRDLSAASGALLLFGSVQLTMVGFAILRGQRLRGLQWVGLLAAIVGIGYLLLPGAQAPHLQPALLMIIAGIAWGAYSLLGRGSASPLADTAANFLLATPLALLLSAVLMGPALLDVASWPLRGVLYACASGALASAAGYALWYSVLPRMKAATAATLQLSVPVLTAIMGMVFLSEAPGERLWIASLLVLGGIFLYLRPVRYSA</sequence>
<evidence type="ECO:0000256" key="6">
    <source>
        <dbReference type="SAM" id="SignalP"/>
    </source>
</evidence>
<feature type="domain" description="EamA" evidence="7">
    <location>
        <begin position="157"/>
        <end position="290"/>
    </location>
</feature>
<feature type="transmembrane region" description="Helical" evidence="5">
    <location>
        <begin position="185"/>
        <end position="206"/>
    </location>
</feature>
<evidence type="ECO:0000256" key="3">
    <source>
        <dbReference type="ARBA" id="ARBA00022989"/>
    </source>
</evidence>
<organism evidence="8 9">
    <name type="scientific">Thalassolituus marinus</name>
    <dbReference type="NCBI Taxonomy" id="671053"/>
    <lineage>
        <taxon>Bacteria</taxon>
        <taxon>Pseudomonadati</taxon>
        <taxon>Pseudomonadota</taxon>
        <taxon>Gammaproteobacteria</taxon>
        <taxon>Oceanospirillales</taxon>
        <taxon>Oceanospirillaceae</taxon>
        <taxon>Thalassolituus</taxon>
    </lineage>
</organism>
<evidence type="ECO:0000256" key="4">
    <source>
        <dbReference type="ARBA" id="ARBA00023136"/>
    </source>
</evidence>
<dbReference type="Proteomes" id="UP000714380">
    <property type="component" value="Unassembled WGS sequence"/>
</dbReference>
<feature type="transmembrane region" description="Helical" evidence="5">
    <location>
        <begin position="78"/>
        <end position="95"/>
    </location>
</feature>
<keyword evidence="4 5" id="KW-0472">Membrane</keyword>
<feature type="transmembrane region" description="Helical" evidence="5">
    <location>
        <begin position="274"/>
        <end position="290"/>
    </location>
</feature>
<feature type="transmembrane region" description="Helical" evidence="5">
    <location>
        <begin position="128"/>
        <end position="146"/>
    </location>
</feature>
<evidence type="ECO:0000256" key="5">
    <source>
        <dbReference type="SAM" id="Phobius"/>
    </source>
</evidence>
<keyword evidence="3 5" id="KW-1133">Transmembrane helix</keyword>
<reference evidence="8 9" key="1">
    <citation type="submission" date="2020-12" db="EMBL/GenBank/DDBJ databases">
        <title>Novel Thalassolituus-related marine hydrocarbonoclastic bacteria mediated algae-derived hydrocarbons mineralization in twilight zone of the northern South China Sea.</title>
        <authorList>
            <person name="Dong C."/>
        </authorList>
    </citation>
    <scope>NUCLEOTIDE SEQUENCE [LARGE SCALE GENOMIC DNA]</scope>
    <source>
        <strain evidence="8 9">IMCC1826</strain>
    </source>
</reference>
<gene>
    <name evidence="8" type="ORF">I9W95_10750</name>
</gene>
<evidence type="ECO:0000256" key="1">
    <source>
        <dbReference type="ARBA" id="ARBA00004141"/>
    </source>
</evidence>
<dbReference type="RefSeq" id="WP_225674719.1">
    <property type="nucleotide sequence ID" value="NZ_JAEDAH010000053.1"/>
</dbReference>
<dbReference type="Pfam" id="PF00892">
    <property type="entry name" value="EamA"/>
    <property type="match status" value="1"/>
</dbReference>
<accession>A0ABS7ZQU1</accession>
<feature type="transmembrane region" description="Helical" evidence="5">
    <location>
        <begin position="101"/>
        <end position="121"/>
    </location>
</feature>
<dbReference type="EMBL" id="JAEDAH010000053">
    <property type="protein sequence ID" value="MCA6064086.1"/>
    <property type="molecule type" value="Genomic_DNA"/>
</dbReference>
<evidence type="ECO:0000313" key="9">
    <source>
        <dbReference type="Proteomes" id="UP000714380"/>
    </source>
</evidence>
<dbReference type="InterPro" id="IPR050638">
    <property type="entry name" value="AA-Vitamin_Transporters"/>
</dbReference>
<proteinExistence type="predicted"/>
<feature type="transmembrane region" description="Helical" evidence="5">
    <location>
        <begin position="39"/>
        <end position="57"/>
    </location>
</feature>
<comment type="caution">
    <text evidence="8">The sequence shown here is derived from an EMBL/GenBank/DDBJ whole genome shotgun (WGS) entry which is preliminary data.</text>
</comment>
<dbReference type="InterPro" id="IPR037185">
    <property type="entry name" value="EmrE-like"/>
</dbReference>